<proteinExistence type="inferred from homology"/>
<gene>
    <name evidence="6" type="ORF">GCM10023093_05760</name>
</gene>
<evidence type="ECO:0000256" key="3">
    <source>
        <dbReference type="ARBA" id="ARBA00022741"/>
    </source>
</evidence>
<dbReference type="PANTHER" id="PTHR43335:SF2">
    <property type="entry name" value="ABC TRANSPORTER, ATP-BINDING PROTEIN"/>
    <property type="match status" value="1"/>
</dbReference>
<name>A0ABP8N4Q2_9BACT</name>
<dbReference type="PROSITE" id="PS50893">
    <property type="entry name" value="ABC_TRANSPORTER_2"/>
    <property type="match status" value="1"/>
</dbReference>
<dbReference type="SMART" id="SM00382">
    <property type="entry name" value="AAA"/>
    <property type="match status" value="1"/>
</dbReference>
<dbReference type="Pfam" id="PF00005">
    <property type="entry name" value="ABC_tran"/>
    <property type="match status" value="1"/>
</dbReference>
<keyword evidence="4 6" id="KW-0067">ATP-binding</keyword>
<accession>A0ABP8N4Q2</accession>
<sequence length="302" mass="33049">MFIIAPLQPILSIQNISKSYGPVRALNGVSFDVPESSVFGILGPNGSGKTTMLGIILDVLVAAGGTYSWFGGIPHAEARRRIGSLLETPNFYHYLSGYDNLKINATIRQLKEDDRDRVLKQVGLLERKHSKFQTYSLGMKQRLAIGAALLGQPKVLVLDEPTNGLDPAGIAEIRDLIRTLHRQGITIIIASHLLDEVEKVCTHVAILKRGDLLVHGPVNEALRNEDVIEVRATDMHALEEALKQMAGISSTKISEGTLLLACEQGTGPVQVNEYCISKGIVLSHLLLKKKSLETKFMELTNN</sequence>
<dbReference type="InterPro" id="IPR027417">
    <property type="entry name" value="P-loop_NTPase"/>
</dbReference>
<evidence type="ECO:0000256" key="1">
    <source>
        <dbReference type="ARBA" id="ARBA00005417"/>
    </source>
</evidence>
<evidence type="ECO:0000259" key="5">
    <source>
        <dbReference type="PROSITE" id="PS50893"/>
    </source>
</evidence>
<keyword evidence="3" id="KW-0547">Nucleotide-binding</keyword>
<dbReference type="RefSeq" id="WP_345078264.1">
    <property type="nucleotide sequence ID" value="NZ_BAABFA010000005.1"/>
</dbReference>
<dbReference type="EMBL" id="BAABFA010000005">
    <property type="protein sequence ID" value="GAA4461318.1"/>
    <property type="molecule type" value="Genomic_DNA"/>
</dbReference>
<protein>
    <submittedName>
        <fullName evidence="6">ABC transporter ATP-binding protein</fullName>
    </submittedName>
</protein>
<comment type="similarity">
    <text evidence="1">Belongs to the ABC transporter superfamily.</text>
</comment>
<dbReference type="Gene3D" id="3.40.50.300">
    <property type="entry name" value="P-loop containing nucleotide triphosphate hydrolases"/>
    <property type="match status" value="1"/>
</dbReference>
<evidence type="ECO:0000313" key="6">
    <source>
        <dbReference type="EMBL" id="GAA4461318.1"/>
    </source>
</evidence>
<evidence type="ECO:0000313" key="7">
    <source>
        <dbReference type="Proteomes" id="UP001500067"/>
    </source>
</evidence>
<evidence type="ECO:0000256" key="2">
    <source>
        <dbReference type="ARBA" id="ARBA00022448"/>
    </source>
</evidence>
<evidence type="ECO:0000256" key="4">
    <source>
        <dbReference type="ARBA" id="ARBA00022840"/>
    </source>
</evidence>
<comment type="caution">
    <text evidence="6">The sequence shown here is derived from an EMBL/GenBank/DDBJ whole genome shotgun (WGS) entry which is preliminary data.</text>
</comment>
<organism evidence="6 7">
    <name type="scientific">Nemorincola caseinilytica</name>
    <dbReference type="NCBI Taxonomy" id="2054315"/>
    <lineage>
        <taxon>Bacteria</taxon>
        <taxon>Pseudomonadati</taxon>
        <taxon>Bacteroidota</taxon>
        <taxon>Chitinophagia</taxon>
        <taxon>Chitinophagales</taxon>
        <taxon>Chitinophagaceae</taxon>
        <taxon>Nemorincola</taxon>
    </lineage>
</organism>
<dbReference type="SUPFAM" id="SSF52540">
    <property type="entry name" value="P-loop containing nucleoside triphosphate hydrolases"/>
    <property type="match status" value="1"/>
</dbReference>
<reference evidence="7" key="1">
    <citation type="journal article" date="2019" name="Int. J. Syst. Evol. Microbiol.">
        <title>The Global Catalogue of Microorganisms (GCM) 10K type strain sequencing project: providing services to taxonomists for standard genome sequencing and annotation.</title>
        <authorList>
            <consortium name="The Broad Institute Genomics Platform"/>
            <consortium name="The Broad Institute Genome Sequencing Center for Infectious Disease"/>
            <person name="Wu L."/>
            <person name="Ma J."/>
        </authorList>
    </citation>
    <scope>NUCLEOTIDE SEQUENCE [LARGE SCALE GENOMIC DNA]</scope>
    <source>
        <strain evidence="7">JCM 32105</strain>
    </source>
</reference>
<dbReference type="Proteomes" id="UP001500067">
    <property type="component" value="Unassembled WGS sequence"/>
</dbReference>
<dbReference type="InterPro" id="IPR017871">
    <property type="entry name" value="ABC_transporter-like_CS"/>
</dbReference>
<dbReference type="PANTHER" id="PTHR43335">
    <property type="entry name" value="ABC TRANSPORTER, ATP-BINDING PROTEIN"/>
    <property type="match status" value="1"/>
</dbReference>
<dbReference type="GO" id="GO:0005524">
    <property type="term" value="F:ATP binding"/>
    <property type="evidence" value="ECO:0007669"/>
    <property type="project" value="UniProtKB-KW"/>
</dbReference>
<dbReference type="InterPro" id="IPR003593">
    <property type="entry name" value="AAA+_ATPase"/>
</dbReference>
<feature type="domain" description="ABC transporter" evidence="5">
    <location>
        <begin position="11"/>
        <end position="234"/>
    </location>
</feature>
<keyword evidence="2" id="KW-0813">Transport</keyword>
<keyword evidence="7" id="KW-1185">Reference proteome</keyword>
<dbReference type="PROSITE" id="PS00211">
    <property type="entry name" value="ABC_TRANSPORTER_1"/>
    <property type="match status" value="1"/>
</dbReference>
<dbReference type="InterPro" id="IPR003439">
    <property type="entry name" value="ABC_transporter-like_ATP-bd"/>
</dbReference>